<dbReference type="RefSeq" id="XP_028866407.1">
    <property type="nucleotide sequence ID" value="XM_029010574.1"/>
</dbReference>
<organism evidence="1 2">
    <name type="scientific">Babesia ovata</name>
    <dbReference type="NCBI Taxonomy" id="189622"/>
    <lineage>
        <taxon>Eukaryota</taxon>
        <taxon>Sar</taxon>
        <taxon>Alveolata</taxon>
        <taxon>Apicomplexa</taxon>
        <taxon>Aconoidasida</taxon>
        <taxon>Piroplasmida</taxon>
        <taxon>Babesiidae</taxon>
        <taxon>Babesia</taxon>
    </lineage>
</organism>
<dbReference type="EMBL" id="BDSA01000002">
    <property type="protein sequence ID" value="GBE60164.1"/>
    <property type="molecule type" value="Genomic_DNA"/>
</dbReference>
<dbReference type="OrthoDB" id="364724at2759"/>
<dbReference type="VEuPathDB" id="PiroplasmaDB:BOVATA_016570"/>
<comment type="caution">
    <text evidence="1">The sequence shown here is derived from an EMBL/GenBank/DDBJ whole genome shotgun (WGS) entry which is preliminary data.</text>
</comment>
<evidence type="ECO:0000313" key="1">
    <source>
        <dbReference type="EMBL" id="GBE60164.1"/>
    </source>
</evidence>
<reference evidence="1 2" key="1">
    <citation type="journal article" date="2017" name="BMC Genomics">
        <title>Whole-genome assembly of Babesia ovata and comparative genomics between closely related pathogens.</title>
        <authorList>
            <person name="Yamagishi J."/>
            <person name="Asada M."/>
            <person name="Hakimi H."/>
            <person name="Tanaka T.Q."/>
            <person name="Sugimoto C."/>
            <person name="Kawazu S."/>
        </authorList>
    </citation>
    <scope>NUCLEOTIDE SEQUENCE [LARGE SCALE GENOMIC DNA]</scope>
    <source>
        <strain evidence="1 2">Miyake</strain>
    </source>
</reference>
<proteinExistence type="predicted"/>
<dbReference type="GeneID" id="39873934"/>
<dbReference type="Proteomes" id="UP000236319">
    <property type="component" value="Unassembled WGS sequence"/>
</dbReference>
<dbReference type="AlphaFoldDB" id="A0A2H6KAZ3"/>
<gene>
    <name evidence="1" type="ORF">BOVATA_016570</name>
</gene>
<sequence>MYVKGFWGYNKYTGASSNHEFLAYFDVDVTNMMANTKKVVDDNFAEVMNASSFKQVSPDSTTNSDGCQMINKMWARDLINELHSYKMYYIHQRYRSASQQLLKVPVGNPVYQDIGFDEPLDKMVVYHWAYQLKQAYDDLMLNSSKMHTKWDELKNRINTSIPASD</sequence>
<protein>
    <submittedName>
        <fullName evidence="1">TonB-linked outer membrane family protein, putative</fullName>
    </submittedName>
</protein>
<name>A0A2H6KAZ3_9APIC</name>
<keyword evidence="2" id="KW-1185">Reference proteome</keyword>
<evidence type="ECO:0000313" key="2">
    <source>
        <dbReference type="Proteomes" id="UP000236319"/>
    </source>
</evidence>
<accession>A0A2H6KAZ3</accession>